<comment type="caution">
    <text evidence="1">The sequence shown here is derived from an EMBL/GenBank/DDBJ whole genome shotgun (WGS) entry which is preliminary data.</text>
</comment>
<sequence>MAAAAMNLHHPSHRKLLRRATEATPLTKPDALVVPTIRSPHRLEHAVKLAAELECQLVLLCSQKWSSAATATDLYRHSGARILAVDVPEPHRLALPRFRTDALLRDTVFERRSDLSAKRNLALLLAKQLGWGNIVFLDDDILVPRSHDLRLAAGLLRRHEVVGLDNTGYPDNSVVCHAFRAIGGPQDSFVGGGAMAVRTTRVRSFFPNIYNEDWFYLLKDRGLREVGVAGKVEQQPYDPFRTDERARAEEFGDLLAEGLYWLLDEGNDLVKADRGYWMEAISRRRRFIDHILAHDHGQRPGLADALLAARGRLTRHITADLCVSYLDAWRRDRETWRKFVHTVHRTDSPDEALSRWNITTPDNKRVLTSH</sequence>
<evidence type="ECO:0008006" key="3">
    <source>
        <dbReference type="Google" id="ProtNLM"/>
    </source>
</evidence>
<name>A0A7W0CGX8_9ACTN</name>
<dbReference type="AlphaFoldDB" id="A0A7W0CGX8"/>
<dbReference type="Proteomes" id="UP000530928">
    <property type="component" value="Unassembled WGS sequence"/>
</dbReference>
<dbReference type="RefSeq" id="WP_181609786.1">
    <property type="nucleotide sequence ID" value="NZ_BAABAM010000012.1"/>
</dbReference>
<evidence type="ECO:0000313" key="1">
    <source>
        <dbReference type="EMBL" id="MBA2891027.1"/>
    </source>
</evidence>
<reference evidence="1 2" key="1">
    <citation type="submission" date="2020-07" db="EMBL/GenBank/DDBJ databases">
        <title>Genomic Encyclopedia of Type Strains, Phase IV (KMG-IV): sequencing the most valuable type-strain genomes for metagenomic binning, comparative biology and taxonomic classification.</title>
        <authorList>
            <person name="Goeker M."/>
        </authorList>
    </citation>
    <scope>NUCLEOTIDE SEQUENCE [LARGE SCALE GENOMIC DNA]</scope>
    <source>
        <strain evidence="1 2">DSM 45533</strain>
    </source>
</reference>
<accession>A0A7W0CGX8</accession>
<dbReference type="InterPro" id="IPR029044">
    <property type="entry name" value="Nucleotide-diphossugar_trans"/>
</dbReference>
<keyword evidence="2" id="KW-1185">Reference proteome</keyword>
<dbReference type="EMBL" id="JACDUR010000002">
    <property type="protein sequence ID" value="MBA2891027.1"/>
    <property type="molecule type" value="Genomic_DNA"/>
</dbReference>
<proteinExistence type="predicted"/>
<dbReference type="SUPFAM" id="SSF53448">
    <property type="entry name" value="Nucleotide-diphospho-sugar transferases"/>
    <property type="match status" value="1"/>
</dbReference>
<dbReference type="CDD" id="cd00761">
    <property type="entry name" value="Glyco_tranf_GTA_type"/>
    <property type="match status" value="1"/>
</dbReference>
<evidence type="ECO:0000313" key="2">
    <source>
        <dbReference type="Proteomes" id="UP000530928"/>
    </source>
</evidence>
<protein>
    <recommendedName>
        <fullName evidence="3">Glycosyltransferase family 2 protein</fullName>
    </recommendedName>
</protein>
<gene>
    <name evidence="1" type="ORF">HNR30_002368</name>
</gene>
<organism evidence="1 2">
    <name type="scientific">Nonomuraea soli</name>
    <dbReference type="NCBI Taxonomy" id="1032476"/>
    <lineage>
        <taxon>Bacteria</taxon>
        <taxon>Bacillati</taxon>
        <taxon>Actinomycetota</taxon>
        <taxon>Actinomycetes</taxon>
        <taxon>Streptosporangiales</taxon>
        <taxon>Streptosporangiaceae</taxon>
        <taxon>Nonomuraea</taxon>
    </lineage>
</organism>